<keyword evidence="4" id="KW-1185">Reference proteome</keyword>
<dbReference type="PROSITE" id="PS50195">
    <property type="entry name" value="PX"/>
    <property type="match status" value="1"/>
</dbReference>
<name>A0A8H7RA43_9FUNG</name>
<dbReference type="InterPro" id="IPR001683">
    <property type="entry name" value="PX_dom"/>
</dbReference>
<feature type="compositionally biased region" description="Basic and acidic residues" evidence="1">
    <location>
        <begin position="481"/>
        <end position="497"/>
    </location>
</feature>
<evidence type="ECO:0000313" key="3">
    <source>
        <dbReference type="EMBL" id="KAG2206958.1"/>
    </source>
</evidence>
<gene>
    <name evidence="3" type="ORF">INT47_008427</name>
</gene>
<dbReference type="PANTHER" id="PTHR10555">
    <property type="entry name" value="SORTING NEXIN"/>
    <property type="match status" value="1"/>
</dbReference>
<dbReference type="InterPro" id="IPR036871">
    <property type="entry name" value="PX_dom_sf"/>
</dbReference>
<dbReference type="EMBL" id="JAEPRD010000027">
    <property type="protein sequence ID" value="KAG2206958.1"/>
    <property type="molecule type" value="Genomic_DNA"/>
</dbReference>
<dbReference type="InterPro" id="IPR027267">
    <property type="entry name" value="AH/BAR_dom_sf"/>
</dbReference>
<organism evidence="3 4">
    <name type="scientific">Mucor saturninus</name>
    <dbReference type="NCBI Taxonomy" id="64648"/>
    <lineage>
        <taxon>Eukaryota</taxon>
        <taxon>Fungi</taxon>
        <taxon>Fungi incertae sedis</taxon>
        <taxon>Mucoromycota</taxon>
        <taxon>Mucoromycotina</taxon>
        <taxon>Mucoromycetes</taxon>
        <taxon>Mucorales</taxon>
        <taxon>Mucorineae</taxon>
        <taxon>Mucoraceae</taxon>
        <taxon>Mucor</taxon>
    </lineage>
</organism>
<feature type="domain" description="PX" evidence="2">
    <location>
        <begin position="1"/>
        <end position="117"/>
    </location>
</feature>
<reference evidence="3" key="1">
    <citation type="submission" date="2020-12" db="EMBL/GenBank/DDBJ databases">
        <title>Metabolic potential, ecology and presence of endohyphal bacteria is reflected in genomic diversity of Mucoromycotina.</title>
        <authorList>
            <person name="Muszewska A."/>
            <person name="Okrasinska A."/>
            <person name="Steczkiewicz K."/>
            <person name="Drgas O."/>
            <person name="Orlowska M."/>
            <person name="Perlinska-Lenart U."/>
            <person name="Aleksandrzak-Piekarczyk T."/>
            <person name="Szatraj K."/>
            <person name="Zielenkiewicz U."/>
            <person name="Pilsyk S."/>
            <person name="Malc E."/>
            <person name="Mieczkowski P."/>
            <person name="Kruszewska J.S."/>
            <person name="Biernat P."/>
            <person name="Pawlowska J."/>
        </authorList>
    </citation>
    <scope>NUCLEOTIDE SEQUENCE</scope>
    <source>
        <strain evidence="3">WA0000017839</strain>
    </source>
</reference>
<dbReference type="OrthoDB" id="5227681at2759"/>
<dbReference type="GO" id="GO:0005768">
    <property type="term" value="C:endosome"/>
    <property type="evidence" value="ECO:0007669"/>
    <property type="project" value="TreeGrafter"/>
</dbReference>
<feature type="region of interest" description="Disordered" evidence="1">
    <location>
        <begin position="397"/>
        <end position="509"/>
    </location>
</feature>
<dbReference type="SUPFAM" id="SSF64268">
    <property type="entry name" value="PX domain"/>
    <property type="match status" value="1"/>
</dbReference>
<dbReference type="Gene3D" id="1.20.1270.60">
    <property type="entry name" value="Arfaptin homology (AH) domain/BAR domain"/>
    <property type="match status" value="1"/>
</dbReference>
<feature type="compositionally biased region" description="Polar residues" evidence="1">
    <location>
        <begin position="498"/>
        <end position="509"/>
    </location>
</feature>
<evidence type="ECO:0000259" key="2">
    <source>
        <dbReference type="PROSITE" id="PS50195"/>
    </source>
</evidence>
<dbReference type="GO" id="GO:0035091">
    <property type="term" value="F:phosphatidylinositol binding"/>
    <property type="evidence" value="ECO:0007669"/>
    <property type="project" value="InterPro"/>
</dbReference>
<dbReference type="Gene3D" id="3.30.1520.10">
    <property type="entry name" value="Phox-like domain"/>
    <property type="match status" value="1"/>
</dbReference>
<comment type="caution">
    <text evidence="3">The sequence shown here is derived from an EMBL/GenBank/DDBJ whole genome shotgun (WGS) entry which is preliminary data.</text>
</comment>
<sequence length="509" mass="58585">MSLIISVPEAAATPDTIQFKLVLDGIIQGEETEKVLPTCFRTFQQISWLHAKLKKAFPAVVLPPLPEQPMSAHIDDQDYVERKRLQVSRFFEKIMGRQELTHHADFIHFLSSDMSPTQVGRSSTSVLAFLKFNRVIKPNTDRGFKSYKASEIIEGNDQDTFHKHQIYILLQESYYGFIAESLNDLITIREGLGDSMAHMGDLVIETTQSKYRLGLGLKFDARDAQRNLDRKMQMLGLLMDELGFVFTRQGKEENMKFGDVMIEYKNSLDPLKVVFNARTVKLMEYVEQLKYRNKKRDRADKLKLRLGMNHPEVKEVIDEEIVATGLLEDSKGAFDACQEKVKKEIQLFETQKSKDLQKSIKDYVNLSIRYERTKLQNLEKTLGEMQQPMVKSMPFMYQQQQQEQQASAATSITTLDDENDSTSSPERQKKRREKKHLHQNYKELQKPLQSSASLPTRNKKNGGNDSDSSESGTSHHHHRALSRDDRISMSASYDDRLSTTNWLNDTSSK</sequence>
<dbReference type="AlphaFoldDB" id="A0A8H7RA43"/>
<evidence type="ECO:0000256" key="1">
    <source>
        <dbReference type="SAM" id="MobiDB-lite"/>
    </source>
</evidence>
<accession>A0A8H7RA43</accession>
<dbReference type="PANTHER" id="PTHR10555:SF170">
    <property type="entry name" value="FI18122P1"/>
    <property type="match status" value="1"/>
</dbReference>
<dbReference type="Pfam" id="PF00787">
    <property type="entry name" value="PX"/>
    <property type="match status" value="1"/>
</dbReference>
<dbReference type="InterPro" id="IPR015404">
    <property type="entry name" value="Vps5_C"/>
</dbReference>
<evidence type="ECO:0000313" key="4">
    <source>
        <dbReference type="Proteomes" id="UP000603453"/>
    </source>
</evidence>
<protein>
    <recommendedName>
        <fullName evidence="2">PX domain-containing protein</fullName>
    </recommendedName>
</protein>
<proteinExistence type="predicted"/>
<dbReference type="Pfam" id="PF09325">
    <property type="entry name" value="Vps5"/>
    <property type="match status" value="1"/>
</dbReference>
<dbReference type="Proteomes" id="UP000603453">
    <property type="component" value="Unassembled WGS sequence"/>
</dbReference>
<feature type="compositionally biased region" description="Polar residues" evidence="1">
    <location>
        <begin position="447"/>
        <end position="465"/>
    </location>
</feature>
<dbReference type="CDD" id="cd06093">
    <property type="entry name" value="PX_domain"/>
    <property type="match status" value="1"/>
</dbReference>
<feature type="compositionally biased region" description="Basic residues" evidence="1">
    <location>
        <begin position="428"/>
        <end position="439"/>
    </location>
</feature>